<dbReference type="CDD" id="cd00085">
    <property type="entry name" value="HNHc"/>
    <property type="match status" value="1"/>
</dbReference>
<keyword evidence="1" id="KW-0540">Nuclease</keyword>
<dbReference type="GO" id="GO:0004519">
    <property type="term" value="F:endonuclease activity"/>
    <property type="evidence" value="ECO:0007669"/>
    <property type="project" value="UniProtKB-KW"/>
</dbReference>
<dbReference type="OrthoDB" id="9816185at2"/>
<protein>
    <submittedName>
        <fullName evidence="1">HNH endonuclease</fullName>
    </submittedName>
</protein>
<evidence type="ECO:0000313" key="2">
    <source>
        <dbReference type="Proteomes" id="UP000279089"/>
    </source>
</evidence>
<dbReference type="InterPro" id="IPR003615">
    <property type="entry name" value="HNH_nuc"/>
</dbReference>
<keyword evidence="1" id="KW-0378">Hydrolase</keyword>
<keyword evidence="2" id="KW-1185">Reference proteome</keyword>
<dbReference type="RefSeq" id="WP_120518079.1">
    <property type="nucleotide sequence ID" value="NZ_QXZY01000011.1"/>
</dbReference>
<evidence type="ECO:0000313" key="1">
    <source>
        <dbReference type="EMBL" id="RPD39435.1"/>
    </source>
</evidence>
<keyword evidence="1" id="KW-0255">Endonuclease</keyword>
<name>A0A3N4M871_9BACT</name>
<dbReference type="Gene3D" id="1.10.30.50">
    <property type="match status" value="1"/>
</dbReference>
<dbReference type="EMBL" id="RMBX01000011">
    <property type="protein sequence ID" value="RPD39435.1"/>
    <property type="molecule type" value="Genomic_DNA"/>
</dbReference>
<reference evidence="2" key="1">
    <citation type="submission" date="2018-11" db="EMBL/GenBank/DDBJ databases">
        <title>Chitinophaga lutea sp.nov., isolate from arsenic contaminated soil.</title>
        <authorList>
            <person name="Zong Y."/>
        </authorList>
    </citation>
    <scope>NUCLEOTIDE SEQUENCE [LARGE SCALE GENOMIC DNA]</scope>
    <source>
        <strain evidence="2">YLT18</strain>
    </source>
</reference>
<organism evidence="1 2">
    <name type="scientific">Chitinophaga barathri</name>
    <dbReference type="NCBI Taxonomy" id="1647451"/>
    <lineage>
        <taxon>Bacteria</taxon>
        <taxon>Pseudomonadati</taxon>
        <taxon>Bacteroidota</taxon>
        <taxon>Chitinophagia</taxon>
        <taxon>Chitinophagales</taxon>
        <taxon>Chitinophagaceae</taxon>
        <taxon>Chitinophaga</taxon>
    </lineage>
</organism>
<dbReference type="AlphaFoldDB" id="A0A3N4M871"/>
<dbReference type="Proteomes" id="UP000279089">
    <property type="component" value="Unassembled WGS sequence"/>
</dbReference>
<gene>
    <name evidence="1" type="ORF">EG028_20145</name>
</gene>
<sequence length="282" mass="32381">MVNLVVPVFDSLKLFQVAVDGKTDRVAQASLTAAIPLITSRYQVFDNHNLRNELELLTQDAACNALREELLSLYEFGKPVVQQILNTLQAAQNRTVRHTCQYCTIGSIKSLDHIVNKGDYPEYSIHPQNLIPCCLECNINKGRFWVHGGNRLFINLYTDELPKEQYLFTNITGNIAELDFDFELRQPKGIDIILWNRIVSHYNRMKLLGRLRHKAISEVTELLLLAKKTLECGTTKADIIDIMLQQATISRREYGANHWKASMVESLADSALFWQHVHRFRL</sequence>
<accession>A0A3N4M871</accession>
<proteinExistence type="predicted"/>
<comment type="caution">
    <text evidence="1">The sequence shown here is derived from an EMBL/GenBank/DDBJ whole genome shotgun (WGS) entry which is preliminary data.</text>
</comment>